<organism evidence="1 2">
    <name type="scientific">Oharaeibacter diazotrophicus</name>
    <dbReference type="NCBI Taxonomy" id="1920512"/>
    <lineage>
        <taxon>Bacteria</taxon>
        <taxon>Pseudomonadati</taxon>
        <taxon>Pseudomonadota</taxon>
        <taxon>Alphaproteobacteria</taxon>
        <taxon>Hyphomicrobiales</taxon>
        <taxon>Pleomorphomonadaceae</taxon>
        <taxon>Oharaeibacter</taxon>
    </lineage>
</organism>
<reference evidence="1 2" key="1">
    <citation type="submission" date="2019-03" db="EMBL/GenBank/DDBJ databases">
        <title>Genomic Encyclopedia of Type Strains, Phase IV (KMG-IV): sequencing the most valuable type-strain genomes for metagenomic binning, comparative biology and taxonomic classification.</title>
        <authorList>
            <person name="Goeker M."/>
        </authorList>
    </citation>
    <scope>NUCLEOTIDE SEQUENCE [LARGE SCALE GENOMIC DNA]</scope>
    <source>
        <strain evidence="1 2">DSM 102969</strain>
    </source>
</reference>
<dbReference type="EMBL" id="SNXY01000007">
    <property type="protein sequence ID" value="TDP85380.1"/>
    <property type="molecule type" value="Genomic_DNA"/>
</dbReference>
<evidence type="ECO:0000313" key="2">
    <source>
        <dbReference type="Proteomes" id="UP000294547"/>
    </source>
</evidence>
<dbReference type="RefSeq" id="WP_126541228.1">
    <property type="nucleotide sequence ID" value="NZ_BSPM01000004.1"/>
</dbReference>
<evidence type="ECO:0000313" key="1">
    <source>
        <dbReference type="EMBL" id="TDP85380.1"/>
    </source>
</evidence>
<proteinExistence type="predicted"/>
<protein>
    <submittedName>
        <fullName evidence="1">Uncharacterized protein</fullName>
    </submittedName>
</protein>
<comment type="caution">
    <text evidence="1">The sequence shown here is derived from an EMBL/GenBank/DDBJ whole genome shotgun (WGS) entry which is preliminary data.</text>
</comment>
<dbReference type="OrthoDB" id="8264995at2"/>
<dbReference type="AlphaFoldDB" id="A0A4R6RGF4"/>
<sequence>MKRMTIDEAVRWAYREELPKSRVRVKEGVLGYGNGSVGPNALADWWTLPDNAFGVVLDPTKFDDPHPDAVAIHEAVVALDGCPVVYPEGGEVGAWCGVDLHGLEVQCATEVFRVMLRRRPSELVQQFAILGLPDMIVDPPELRYMTHANGRPRYFRRQVVVVEGEAIEQEVDGYDARGRRPYPDAYRKPYLDPDPVPSLVCRAKAEVWRAAMDVLVADLDGVLAEVEVLPCPLPALPWEAAEPRVLPDLRPRVGPRLDRVAKGRRSRAA</sequence>
<dbReference type="Proteomes" id="UP000294547">
    <property type="component" value="Unassembled WGS sequence"/>
</dbReference>
<gene>
    <name evidence="1" type="ORF">EDD54_2233</name>
</gene>
<keyword evidence="2" id="KW-1185">Reference proteome</keyword>
<accession>A0A4R6RGF4</accession>
<name>A0A4R6RGF4_9HYPH</name>